<dbReference type="EMBL" id="CM004471">
    <property type="protein sequence ID" value="OCT87134.1"/>
    <property type="molecule type" value="Genomic_DNA"/>
</dbReference>
<name>A0A974D809_XENLA</name>
<dbReference type="InterPro" id="IPR011010">
    <property type="entry name" value="DNA_brk_join_enz"/>
</dbReference>
<evidence type="ECO:0000313" key="3">
    <source>
        <dbReference type="Proteomes" id="UP000694892"/>
    </source>
</evidence>
<dbReference type="InterPro" id="IPR052925">
    <property type="entry name" value="Phage_Integrase-like_Recomb"/>
</dbReference>
<dbReference type="GO" id="GO:0015074">
    <property type="term" value="P:DNA integration"/>
    <property type="evidence" value="ECO:0007669"/>
    <property type="project" value="InterPro"/>
</dbReference>
<dbReference type="GO" id="GO:0003677">
    <property type="term" value="F:DNA binding"/>
    <property type="evidence" value="ECO:0007669"/>
    <property type="project" value="InterPro"/>
</dbReference>
<accession>A0A974D809</accession>
<dbReference type="SUPFAM" id="SSF56349">
    <property type="entry name" value="DNA breaking-rejoining enzymes"/>
    <property type="match status" value="1"/>
</dbReference>
<sequence length="73" mass="7938">MVVRPEGGSLLLLHEDGSPLSAFQFKQVLKRSVISNGWDPKKCGSHSFRIGAAIEAAMGGESTERIKALGRWK</sequence>
<dbReference type="GO" id="GO:0006310">
    <property type="term" value="P:DNA recombination"/>
    <property type="evidence" value="ECO:0007669"/>
    <property type="project" value="UniProtKB-KW"/>
</dbReference>
<evidence type="ECO:0000313" key="2">
    <source>
        <dbReference type="EMBL" id="OCT87134.1"/>
    </source>
</evidence>
<reference evidence="3" key="1">
    <citation type="journal article" date="2016" name="Nature">
        <title>Genome evolution in the allotetraploid frog Xenopus laevis.</title>
        <authorList>
            <person name="Session A.M."/>
            <person name="Uno Y."/>
            <person name="Kwon T."/>
            <person name="Chapman J.A."/>
            <person name="Toyoda A."/>
            <person name="Takahashi S."/>
            <person name="Fukui A."/>
            <person name="Hikosaka A."/>
            <person name="Suzuki A."/>
            <person name="Kondo M."/>
            <person name="van Heeringen S.J."/>
            <person name="Quigley I."/>
            <person name="Heinz S."/>
            <person name="Ogino H."/>
            <person name="Ochi H."/>
            <person name="Hellsten U."/>
            <person name="Lyons J.B."/>
            <person name="Simakov O."/>
            <person name="Putnam N."/>
            <person name="Stites J."/>
            <person name="Kuroki Y."/>
            <person name="Tanaka T."/>
            <person name="Michiue T."/>
            <person name="Watanabe M."/>
            <person name="Bogdanovic O."/>
            <person name="Lister R."/>
            <person name="Georgiou G."/>
            <person name="Paranjpe S.S."/>
            <person name="van Kruijsbergen I."/>
            <person name="Shu S."/>
            <person name="Carlson J."/>
            <person name="Kinoshita T."/>
            <person name="Ohta Y."/>
            <person name="Mawaribuchi S."/>
            <person name="Jenkins J."/>
            <person name="Grimwood J."/>
            <person name="Schmutz J."/>
            <person name="Mitros T."/>
            <person name="Mozaffari S.V."/>
            <person name="Suzuki Y."/>
            <person name="Haramoto Y."/>
            <person name="Yamamoto T.S."/>
            <person name="Takagi C."/>
            <person name="Heald R."/>
            <person name="Miller K."/>
            <person name="Haudenschild C."/>
            <person name="Kitzman J."/>
            <person name="Nakayama T."/>
            <person name="Izutsu Y."/>
            <person name="Robert J."/>
            <person name="Fortriede J."/>
            <person name="Burns K."/>
            <person name="Lotay V."/>
            <person name="Karimi K."/>
            <person name="Yasuoka Y."/>
            <person name="Dichmann D.S."/>
            <person name="Flajnik M.F."/>
            <person name="Houston D.W."/>
            <person name="Shendure J."/>
            <person name="DuPasquier L."/>
            <person name="Vize P.D."/>
            <person name="Zorn A.M."/>
            <person name="Ito M."/>
            <person name="Marcotte E.M."/>
            <person name="Wallingford J.B."/>
            <person name="Ito Y."/>
            <person name="Asashima M."/>
            <person name="Ueno N."/>
            <person name="Matsuda Y."/>
            <person name="Veenstra G.J."/>
            <person name="Fujiyama A."/>
            <person name="Harland R.M."/>
            <person name="Taira M."/>
            <person name="Rokhsar D.S."/>
        </authorList>
    </citation>
    <scope>NUCLEOTIDE SEQUENCE [LARGE SCALE GENOMIC DNA]</scope>
    <source>
        <strain evidence="3">J</strain>
    </source>
</reference>
<dbReference type="Proteomes" id="UP000694892">
    <property type="component" value="Chromosome 3S"/>
</dbReference>
<dbReference type="AlphaFoldDB" id="A0A974D809"/>
<dbReference type="InterPro" id="IPR013762">
    <property type="entry name" value="Integrase-like_cat_sf"/>
</dbReference>
<gene>
    <name evidence="2" type="ORF">XELAEV_18020829mg</name>
</gene>
<dbReference type="PANTHER" id="PTHR34605">
    <property type="entry name" value="PHAGE_INTEGRASE DOMAIN-CONTAINING PROTEIN"/>
    <property type="match status" value="1"/>
</dbReference>
<evidence type="ECO:0008006" key="4">
    <source>
        <dbReference type="Google" id="ProtNLM"/>
    </source>
</evidence>
<evidence type="ECO:0000256" key="1">
    <source>
        <dbReference type="ARBA" id="ARBA00023172"/>
    </source>
</evidence>
<protein>
    <recommendedName>
        <fullName evidence="4">Tyr recombinase domain-containing protein</fullName>
    </recommendedName>
</protein>
<organism evidence="2 3">
    <name type="scientific">Xenopus laevis</name>
    <name type="common">African clawed frog</name>
    <dbReference type="NCBI Taxonomy" id="8355"/>
    <lineage>
        <taxon>Eukaryota</taxon>
        <taxon>Metazoa</taxon>
        <taxon>Chordata</taxon>
        <taxon>Craniata</taxon>
        <taxon>Vertebrata</taxon>
        <taxon>Euteleostomi</taxon>
        <taxon>Amphibia</taxon>
        <taxon>Batrachia</taxon>
        <taxon>Anura</taxon>
        <taxon>Pipoidea</taxon>
        <taxon>Pipidae</taxon>
        <taxon>Xenopodinae</taxon>
        <taxon>Xenopus</taxon>
        <taxon>Xenopus</taxon>
    </lineage>
</organism>
<dbReference type="Gene3D" id="1.10.443.10">
    <property type="entry name" value="Intergrase catalytic core"/>
    <property type="match status" value="1"/>
</dbReference>
<dbReference type="OMA" id="WKLEAYQ"/>
<proteinExistence type="predicted"/>
<dbReference type="PANTHER" id="PTHR34605:SF7">
    <property type="match status" value="1"/>
</dbReference>
<keyword evidence="1" id="KW-0233">DNA recombination</keyword>